<dbReference type="EMBL" id="CP002857">
    <property type="protein sequence ID" value="AEI10122.1"/>
    <property type="molecule type" value="Genomic_DNA"/>
</dbReference>
<organism evidence="1 2">
    <name type="scientific">Corynebacterium resistens (strain DSM 45100 / JCM 12819 / GTC 2026 / SICGH 158)</name>
    <dbReference type="NCBI Taxonomy" id="662755"/>
    <lineage>
        <taxon>Bacteria</taxon>
        <taxon>Bacillati</taxon>
        <taxon>Actinomycetota</taxon>
        <taxon>Actinomycetes</taxon>
        <taxon>Mycobacteriales</taxon>
        <taxon>Corynebacteriaceae</taxon>
        <taxon>Corynebacterium</taxon>
    </lineage>
</organism>
<dbReference type="RefSeq" id="WP_013889109.1">
    <property type="nucleotide sequence ID" value="NC_015673.1"/>
</dbReference>
<reference evidence="1 2" key="1">
    <citation type="journal article" date="2012" name="BMC Genomics">
        <title>Complete genome sequence, lifestyle, and multi-drug resistance of the human pathogen Corynebacterium resistens DSM 45100 isolated from blood samples of a leukemia patient.</title>
        <authorList>
            <person name="Schroder J."/>
            <person name="Maus I."/>
            <person name="Meyer K."/>
            <person name="Wordemann S."/>
            <person name="Blom J."/>
            <person name="Jaenicke S."/>
            <person name="Schneider J."/>
            <person name="Trost E."/>
            <person name="Tauch A."/>
        </authorList>
    </citation>
    <scope>NUCLEOTIDE SEQUENCE [LARGE SCALE GENOMIC DNA]</scope>
    <source>
        <strain evidence="2">DSM 45100 / JCM 12819 / CCUG 50093 / GTC 2026 / SICGH 158</strain>
    </source>
</reference>
<protein>
    <submittedName>
        <fullName evidence="1">Uncharacterized protein</fullName>
    </submittedName>
</protein>
<evidence type="ECO:0000313" key="2">
    <source>
        <dbReference type="Proteomes" id="UP000000492"/>
    </source>
</evidence>
<sequence length="106" mass="10938">MPEATTFSPLTVVDQEVRDAASTADTLAFQMHGRTPSIPAVLAGVPHLAAQEFATALAEARSRHEAGLRALASYFNDAATGLLNFETAVGTHESDHAASFSGGAGI</sequence>
<gene>
    <name evidence="1" type="ordered locus">CRES_1770</name>
</gene>
<keyword evidence="2" id="KW-1185">Reference proteome</keyword>
<dbReference type="OrthoDB" id="9953079at2"/>
<dbReference type="AlphaFoldDB" id="F8E1H0"/>
<dbReference type="HOGENOM" id="CLU_2218674_0_0_11"/>
<accession>F8E1H0</accession>
<name>F8E1H0_CORRG</name>
<evidence type="ECO:0000313" key="1">
    <source>
        <dbReference type="EMBL" id="AEI10122.1"/>
    </source>
</evidence>
<dbReference type="Proteomes" id="UP000000492">
    <property type="component" value="Chromosome"/>
</dbReference>
<dbReference type="STRING" id="662755.CRES_1770"/>
<proteinExistence type="predicted"/>
<dbReference type="KEGG" id="crd:CRES_1770"/>